<gene>
    <name evidence="5" type="ORF">GCM10022268_04390</name>
</gene>
<evidence type="ECO:0000313" key="6">
    <source>
        <dbReference type="Proteomes" id="UP001500523"/>
    </source>
</evidence>
<comment type="caution">
    <text evidence="5">The sequence shown here is derived from an EMBL/GenBank/DDBJ whole genome shotgun (WGS) entry which is preliminary data.</text>
</comment>
<feature type="active site" description="Proton acceptor" evidence="4">
    <location>
        <position position="76"/>
    </location>
</feature>
<sequence length="201" mass="20741">MVPAGSAPVTLVLASSSPRRRDLLARIGVVPARIAAPAIDEGPRAGEVPRAYALRLATEKAQAVARAPGEIVLAGDTTIAVGRRILPPADTEAVQRRLLALLSGRRHHALSALCVIDAAGTVRTRIADTIVAFKPLTPAEIDAYVACGEGLGKAGGYAIQGRAEAFVRFLSGSHSGVIGLPLFEARAMLLTAGYPVDAPLG</sequence>
<feature type="site" description="Important for substrate specificity" evidence="4">
    <location>
        <position position="19"/>
    </location>
</feature>
<name>A0ABP7CVD6_9SPHN</name>
<comment type="cofactor">
    <cofactor evidence="1 4">
        <name>a divalent metal cation</name>
        <dbReference type="ChEBI" id="CHEBI:60240"/>
    </cofactor>
</comment>
<dbReference type="PANTHER" id="PTHR43213">
    <property type="entry name" value="BIFUNCTIONAL DTTP/UTP PYROPHOSPHATASE/METHYLTRANSFERASE PROTEIN-RELATED"/>
    <property type="match status" value="1"/>
</dbReference>
<comment type="caution">
    <text evidence="4">Lacks conserved residue(s) required for the propagation of feature annotation.</text>
</comment>
<keyword evidence="2 4" id="KW-0378">Hydrolase</keyword>
<dbReference type="EMBL" id="BAABBF010000001">
    <property type="protein sequence ID" value="GAA3697039.1"/>
    <property type="molecule type" value="Genomic_DNA"/>
</dbReference>
<reference evidence="6" key="1">
    <citation type="journal article" date="2019" name="Int. J. Syst. Evol. Microbiol.">
        <title>The Global Catalogue of Microorganisms (GCM) 10K type strain sequencing project: providing services to taxonomists for standard genome sequencing and annotation.</title>
        <authorList>
            <consortium name="The Broad Institute Genomics Platform"/>
            <consortium name="The Broad Institute Genome Sequencing Center for Infectious Disease"/>
            <person name="Wu L."/>
            <person name="Ma J."/>
        </authorList>
    </citation>
    <scope>NUCLEOTIDE SEQUENCE [LARGE SCALE GENOMIC DNA]</scope>
    <source>
        <strain evidence="6">JCM 17498</strain>
    </source>
</reference>
<feature type="site" description="Important for substrate specificity" evidence="4">
    <location>
        <position position="160"/>
    </location>
</feature>
<dbReference type="CDD" id="cd00555">
    <property type="entry name" value="Maf"/>
    <property type="match status" value="1"/>
</dbReference>
<keyword evidence="4" id="KW-0963">Cytoplasm</keyword>
<comment type="catalytic activity">
    <reaction evidence="4">
        <text>dTTP + H2O = dTMP + diphosphate + H(+)</text>
        <dbReference type="Rhea" id="RHEA:28534"/>
        <dbReference type="ChEBI" id="CHEBI:15377"/>
        <dbReference type="ChEBI" id="CHEBI:15378"/>
        <dbReference type="ChEBI" id="CHEBI:33019"/>
        <dbReference type="ChEBI" id="CHEBI:37568"/>
        <dbReference type="ChEBI" id="CHEBI:63528"/>
        <dbReference type="EC" id="3.6.1.9"/>
    </reaction>
</comment>
<dbReference type="Gene3D" id="3.90.950.10">
    <property type="match status" value="1"/>
</dbReference>
<comment type="catalytic activity">
    <reaction evidence="4">
        <text>UTP + H2O = UMP + diphosphate + H(+)</text>
        <dbReference type="Rhea" id="RHEA:29395"/>
        <dbReference type="ChEBI" id="CHEBI:15377"/>
        <dbReference type="ChEBI" id="CHEBI:15378"/>
        <dbReference type="ChEBI" id="CHEBI:33019"/>
        <dbReference type="ChEBI" id="CHEBI:46398"/>
        <dbReference type="ChEBI" id="CHEBI:57865"/>
        <dbReference type="EC" id="3.6.1.9"/>
    </reaction>
</comment>
<proteinExistence type="inferred from homology"/>
<dbReference type="InterPro" id="IPR029001">
    <property type="entry name" value="ITPase-like_fam"/>
</dbReference>
<dbReference type="EC" id="3.6.1.9" evidence="4"/>
<dbReference type="HAMAP" id="MF_00528">
    <property type="entry name" value="Maf"/>
    <property type="match status" value="1"/>
</dbReference>
<evidence type="ECO:0000256" key="2">
    <source>
        <dbReference type="ARBA" id="ARBA00022801"/>
    </source>
</evidence>
<evidence type="ECO:0000313" key="5">
    <source>
        <dbReference type="EMBL" id="GAA3697039.1"/>
    </source>
</evidence>
<dbReference type="SUPFAM" id="SSF52972">
    <property type="entry name" value="ITPase-like"/>
    <property type="match status" value="1"/>
</dbReference>
<dbReference type="PIRSF" id="PIRSF006305">
    <property type="entry name" value="Maf"/>
    <property type="match status" value="1"/>
</dbReference>
<evidence type="ECO:0000256" key="4">
    <source>
        <dbReference type="HAMAP-Rule" id="MF_00528"/>
    </source>
</evidence>
<organism evidence="5 6">
    <name type="scientific">Sphingomonas cynarae</name>
    <dbReference type="NCBI Taxonomy" id="930197"/>
    <lineage>
        <taxon>Bacteria</taxon>
        <taxon>Pseudomonadati</taxon>
        <taxon>Pseudomonadota</taxon>
        <taxon>Alphaproteobacteria</taxon>
        <taxon>Sphingomonadales</taxon>
        <taxon>Sphingomonadaceae</taxon>
        <taxon>Sphingomonas</taxon>
    </lineage>
</organism>
<comment type="function">
    <text evidence="4">Nucleoside triphosphate pyrophosphatase that hydrolyzes dTTP and UTP. May have a dual role in cell division arrest and in preventing the incorporation of modified nucleotides into cellular nucleic acids.</text>
</comment>
<keyword evidence="3 4" id="KW-0546">Nucleotide metabolism</keyword>
<dbReference type="Pfam" id="PF02545">
    <property type="entry name" value="Maf"/>
    <property type="match status" value="1"/>
</dbReference>
<evidence type="ECO:0000256" key="1">
    <source>
        <dbReference type="ARBA" id="ARBA00001968"/>
    </source>
</evidence>
<protein>
    <recommendedName>
        <fullName evidence="4">dTTP/UTP pyrophosphatase</fullName>
        <shortName evidence="4">dTTPase/UTPase</shortName>
        <ecNumber evidence="4">3.6.1.9</ecNumber>
    </recommendedName>
    <alternativeName>
        <fullName evidence="4">Nucleoside triphosphate pyrophosphatase</fullName>
    </alternativeName>
    <alternativeName>
        <fullName evidence="4">Nucleotide pyrophosphatase</fullName>
        <shortName evidence="4">Nucleotide PPase</shortName>
    </alternativeName>
</protein>
<dbReference type="NCBIfam" id="TIGR00172">
    <property type="entry name" value="maf"/>
    <property type="match status" value="1"/>
</dbReference>
<dbReference type="InterPro" id="IPR003697">
    <property type="entry name" value="Maf-like"/>
</dbReference>
<feature type="site" description="Important for substrate specificity" evidence="4">
    <location>
        <position position="77"/>
    </location>
</feature>
<evidence type="ECO:0000256" key="3">
    <source>
        <dbReference type="ARBA" id="ARBA00023080"/>
    </source>
</evidence>
<accession>A0ABP7CVD6</accession>
<dbReference type="PANTHER" id="PTHR43213:SF5">
    <property type="entry name" value="BIFUNCTIONAL DTTP_UTP PYROPHOSPHATASE_METHYLTRANSFERASE PROTEIN-RELATED"/>
    <property type="match status" value="1"/>
</dbReference>
<comment type="subcellular location">
    <subcellularLocation>
        <location evidence="4">Cytoplasm</location>
    </subcellularLocation>
</comment>
<comment type="similarity">
    <text evidence="4">Belongs to the Maf family. YhdE subfamily.</text>
</comment>
<dbReference type="Proteomes" id="UP001500523">
    <property type="component" value="Unassembled WGS sequence"/>
</dbReference>
<keyword evidence="6" id="KW-1185">Reference proteome</keyword>